<dbReference type="InterPro" id="IPR006674">
    <property type="entry name" value="HD_domain"/>
</dbReference>
<feature type="transmembrane region" description="Helical" evidence="2">
    <location>
        <begin position="461"/>
        <end position="479"/>
    </location>
</feature>
<dbReference type="PATRIC" id="fig|761659.10.peg.1873"/>
<feature type="compositionally biased region" description="Acidic residues" evidence="1">
    <location>
        <begin position="871"/>
        <end position="881"/>
    </location>
</feature>
<keyword evidence="2" id="KW-0472">Membrane</keyword>
<evidence type="ECO:0000256" key="1">
    <source>
        <dbReference type="SAM" id="MobiDB-lite"/>
    </source>
</evidence>
<dbReference type="NCBIfam" id="TIGR00277">
    <property type="entry name" value="HDIG"/>
    <property type="match status" value="1"/>
</dbReference>
<proteinExistence type="predicted"/>
<name>D5H9D6_SALRM</name>
<dbReference type="SMART" id="SM00471">
    <property type="entry name" value="HDc"/>
    <property type="match status" value="1"/>
</dbReference>
<feature type="region of interest" description="Disordered" evidence="1">
    <location>
        <begin position="817"/>
        <end position="881"/>
    </location>
</feature>
<evidence type="ECO:0000256" key="2">
    <source>
        <dbReference type="SAM" id="Phobius"/>
    </source>
</evidence>
<dbReference type="InterPro" id="IPR006675">
    <property type="entry name" value="HDIG_dom"/>
</dbReference>
<dbReference type="HOGENOM" id="CLU_015767_0_0_10"/>
<dbReference type="InterPro" id="IPR011624">
    <property type="entry name" value="Metal-dep_PHydrolase_7TM_extra"/>
</dbReference>
<dbReference type="CDD" id="cd00077">
    <property type="entry name" value="HDc"/>
    <property type="match status" value="1"/>
</dbReference>
<evidence type="ECO:0000313" key="5">
    <source>
        <dbReference type="Proteomes" id="UP000000933"/>
    </source>
</evidence>
<dbReference type="InterPro" id="IPR052722">
    <property type="entry name" value="PgpH_phosphodiesterase"/>
</dbReference>
<feature type="compositionally biased region" description="Basic and acidic residues" evidence="1">
    <location>
        <begin position="848"/>
        <end position="860"/>
    </location>
</feature>
<dbReference type="InterPro" id="IPR003607">
    <property type="entry name" value="HD/PDEase_dom"/>
</dbReference>
<feature type="transmembrane region" description="Helical" evidence="2">
    <location>
        <begin position="363"/>
        <end position="383"/>
    </location>
</feature>
<dbReference type="Gene3D" id="1.10.3210.10">
    <property type="entry name" value="Hypothetical protein af1432"/>
    <property type="match status" value="1"/>
</dbReference>
<dbReference type="Proteomes" id="UP000000933">
    <property type="component" value="Chromosome"/>
</dbReference>
<dbReference type="Pfam" id="PF07697">
    <property type="entry name" value="7TMR-HDED"/>
    <property type="match status" value="1"/>
</dbReference>
<dbReference type="PANTHER" id="PTHR36442:SF1">
    <property type="entry name" value="CYCLIC-DI-AMP PHOSPHODIESTERASE PGPH"/>
    <property type="match status" value="1"/>
</dbReference>
<feature type="transmembrane region" description="Helical" evidence="2">
    <location>
        <begin position="429"/>
        <end position="449"/>
    </location>
</feature>
<dbReference type="PANTHER" id="PTHR36442">
    <property type="entry name" value="CYCLIC-DI-AMP PHOSPHODIESTERASE PGPH"/>
    <property type="match status" value="1"/>
</dbReference>
<feature type="transmembrane region" description="Helical" evidence="2">
    <location>
        <begin position="518"/>
        <end position="538"/>
    </location>
</feature>
<dbReference type="Pfam" id="PF07698">
    <property type="entry name" value="7TM-7TMR_HD"/>
    <property type="match status" value="1"/>
</dbReference>
<reference evidence="5" key="2">
    <citation type="submission" date="2010-04" db="EMBL/GenBank/DDBJ databases">
        <title>Genome sequence of Salinibacter ruber M8.</title>
        <authorList>
            <consortium name="Genoscope"/>
        </authorList>
    </citation>
    <scope>NUCLEOTIDE SEQUENCE [LARGE SCALE GENOMIC DNA]</scope>
    <source>
        <strain evidence="5">M8</strain>
    </source>
</reference>
<reference evidence="4 5" key="1">
    <citation type="journal article" date="2010" name="ISME J.">
        <title>Fine-scale evolution: genomic, phenotypic and ecological differentiation in two coexisting Salinibacter ruber strains.</title>
        <authorList>
            <person name="Pena A."/>
            <person name="Teeling H."/>
            <person name="Huerta-Cepas J."/>
            <person name="Santos F."/>
            <person name="Yarza P."/>
            <person name="Brito-Echeverria J."/>
            <person name="Lucio M."/>
            <person name="Schmitt-Kopplin P."/>
            <person name="Meseguer I."/>
            <person name="Schenowitz C."/>
            <person name="Dossat C."/>
            <person name="Barbe V."/>
            <person name="Dopazo J."/>
            <person name="Rossello-Mora R."/>
            <person name="Schuler M."/>
            <person name="Glockner F.O."/>
            <person name="Amann R."/>
            <person name="Gabaldon T."/>
            <person name="Anton J."/>
        </authorList>
    </citation>
    <scope>NUCLEOTIDE SEQUENCE [LARGE SCALE GENOMIC DNA]</scope>
    <source>
        <strain evidence="4 5">M8</strain>
    </source>
</reference>
<dbReference type="EMBL" id="FP565814">
    <property type="protein sequence ID" value="CBH24641.1"/>
    <property type="molecule type" value="Genomic_DNA"/>
</dbReference>
<protein>
    <recommendedName>
        <fullName evidence="3">HD/PDEase domain-containing protein</fullName>
    </recommendedName>
</protein>
<dbReference type="KEGG" id="srm:SRM_01720"/>
<dbReference type="AlphaFoldDB" id="D5H9D6"/>
<dbReference type="InterPro" id="IPR011621">
    <property type="entry name" value="Metal-dep_PHydrolase_7TM_intra"/>
</dbReference>
<feature type="transmembrane region" description="Helical" evidence="2">
    <location>
        <begin position="395"/>
        <end position="417"/>
    </location>
</feature>
<dbReference type="Pfam" id="PF01966">
    <property type="entry name" value="HD"/>
    <property type="match status" value="1"/>
</dbReference>
<keyword evidence="2" id="KW-1133">Transmembrane helix</keyword>
<keyword evidence="2" id="KW-0812">Transmembrane</keyword>
<evidence type="ECO:0000313" key="4">
    <source>
        <dbReference type="EMBL" id="CBH24641.1"/>
    </source>
</evidence>
<gene>
    <name evidence="4" type="ordered locus">SRM_01720</name>
</gene>
<sequence>MVAWSTMGLLELLGWSRRSPQPVGHDLETNDESEAPEAWKQWALRGGLFLGLVALTVGAFPRGDFYEYTVEVGDTWRQSTLSAPFNFPVYLDQERVEARRDTVRANTSPYFREVQGASQKLTENRDTLRRQLNRILEAYASYRYHRQQGEREAARQDSLDYVRRRRNAQVTLSASQWEYLASEYAEEVQDLRSPSRQSAGQMSSRLHGRLLEAAFEVGGQLLSLGVMNRPRDSVVTDEIIVRNQQDQTQRRVEKDNLYGLNESFEYAERQLRERFSENREHSRIAASFFRAIFVPSLQYLREDTMEERDQRAQKVTAIQGGVEEGEPIVRTGQRVTREIKRKLTSLERAKSDRLGSNIVAKQLSGEVLFTLLGFGFFFFYLYLLRPEIWSKNRDLVLVSVVLAFIILLYGIAIRAPWSLYVVPVPLASVLLTIVFNSRIALIGTLVLALTGGQMLGLELEYTVATFFAGAFGIFSVRDIKNRGQFFVSGGLAFAGYALVLFATWLYLDLPFGRVAPDLAYAAIASAITITSSLFLWALERIFDITTDLTLLELSDTNRPLLKELSLRAPGSFNHTLQVANLAEAAADRIGAHALLTRVGALYHDIGKMKKPEYFVENQRTMSNPHDELKPRMSALIIASHVKEGLEMGKDDGLPEQVHKFIPMHHGTARIEYFYQKALSRTENTDRSVPESEFRYPGPKPDSKETGILMLADSVEAASRSLDEPSPRRLENLIDLLFSERIDDGQLDNTNLTFRDLRLIKDTFLKMLLGIYHVRVKYPDQEEESAEPDFEVVSLRADRPYVNVSVAYGQDAWGAWVEPEPASPARSRKEPRPQLADASPHSSAYPDAEEIRADQNGREEAPATESASGSESGDEEASPQGR</sequence>
<feature type="transmembrane region" description="Helical" evidence="2">
    <location>
        <begin position="485"/>
        <end position="506"/>
    </location>
</feature>
<accession>D5H9D6</accession>
<feature type="domain" description="HD/PDEase" evidence="3">
    <location>
        <begin position="567"/>
        <end position="726"/>
    </location>
</feature>
<dbReference type="SUPFAM" id="SSF109604">
    <property type="entry name" value="HD-domain/PDEase-like"/>
    <property type="match status" value="1"/>
</dbReference>
<organism evidence="4 5">
    <name type="scientific">Salinibacter ruber (strain M8)</name>
    <dbReference type="NCBI Taxonomy" id="761659"/>
    <lineage>
        <taxon>Bacteria</taxon>
        <taxon>Pseudomonadati</taxon>
        <taxon>Rhodothermota</taxon>
        <taxon>Rhodothermia</taxon>
        <taxon>Rhodothermales</taxon>
        <taxon>Salinibacteraceae</taxon>
        <taxon>Salinibacter</taxon>
    </lineage>
</organism>
<evidence type="ECO:0000259" key="3">
    <source>
        <dbReference type="SMART" id="SM00471"/>
    </source>
</evidence>